<proteinExistence type="predicted"/>
<accession>A0A6J7WPL2</accession>
<organism evidence="1">
    <name type="scientific">uncultured Caudovirales phage</name>
    <dbReference type="NCBI Taxonomy" id="2100421"/>
    <lineage>
        <taxon>Viruses</taxon>
        <taxon>Duplodnaviria</taxon>
        <taxon>Heunggongvirae</taxon>
        <taxon>Uroviricota</taxon>
        <taxon>Caudoviricetes</taxon>
        <taxon>Peduoviridae</taxon>
        <taxon>Maltschvirus</taxon>
        <taxon>Maltschvirus maltsch</taxon>
    </lineage>
</organism>
<protein>
    <submittedName>
        <fullName evidence="1">Uncharacterized protein</fullName>
    </submittedName>
</protein>
<name>A0A6J7WPL2_9CAUD</name>
<reference evidence="1" key="1">
    <citation type="submission" date="2020-05" db="EMBL/GenBank/DDBJ databases">
        <authorList>
            <person name="Chiriac C."/>
            <person name="Salcher M."/>
            <person name="Ghai R."/>
            <person name="Kavagutti S V."/>
        </authorList>
    </citation>
    <scope>NUCLEOTIDE SEQUENCE</scope>
</reference>
<evidence type="ECO:0000313" key="1">
    <source>
        <dbReference type="EMBL" id="CAB5219981.1"/>
    </source>
</evidence>
<gene>
    <name evidence="1" type="ORF">UFOVP237_46</name>
</gene>
<sequence>MKWVIIGALLAVTPAAAKDAVLSCFAESNHQHLVIIGKDGERDVRLQWDGGPFYTGTANFTDDTERYLLVQQFGNGGTFRMIYDSQSRTAYGGTVFYSGKETKTAFNCVWQ</sequence>
<dbReference type="EMBL" id="LR798277">
    <property type="protein sequence ID" value="CAB5219981.1"/>
    <property type="molecule type" value="Genomic_DNA"/>
</dbReference>